<feature type="domain" description="TIR" evidence="1">
    <location>
        <begin position="32"/>
        <end position="133"/>
    </location>
</feature>
<dbReference type="Proteomes" id="UP000609323">
    <property type="component" value="Unassembled WGS sequence"/>
</dbReference>
<sequence length="170" mass="19683">MSYLTFNKLNNMSQSIQKSLNENYQFSTSNTVFLSHRHDDKEEVKKAVGFLAQFGQRTYIDWLDHSMPSQTSSETAEKLKQRINVSNKFVLLATPGSIQSIWIPWELGLADGAKGMDRIAILPLLYKDTTWDEREYYGLYNYIEQVADGRWGVFKQGESNGVTLEHWFEL</sequence>
<gene>
    <name evidence="2" type="ORF">GCM10010917_38870</name>
</gene>
<dbReference type="SUPFAM" id="SSF52200">
    <property type="entry name" value="Toll/Interleukin receptor TIR domain"/>
    <property type="match status" value="1"/>
</dbReference>
<evidence type="ECO:0000313" key="3">
    <source>
        <dbReference type="Proteomes" id="UP000609323"/>
    </source>
</evidence>
<accession>A0ABQ1GT06</accession>
<proteinExistence type="predicted"/>
<reference evidence="3" key="1">
    <citation type="journal article" date="2019" name="Int. J. Syst. Evol. Microbiol.">
        <title>The Global Catalogue of Microorganisms (GCM) 10K type strain sequencing project: providing services to taxonomists for standard genome sequencing and annotation.</title>
        <authorList>
            <consortium name="The Broad Institute Genomics Platform"/>
            <consortium name="The Broad Institute Genome Sequencing Center for Infectious Disease"/>
            <person name="Wu L."/>
            <person name="Ma J."/>
        </authorList>
    </citation>
    <scope>NUCLEOTIDE SEQUENCE [LARGE SCALE GENOMIC DNA]</scope>
    <source>
        <strain evidence="3">CGMCC 1.15044</strain>
    </source>
</reference>
<comment type="caution">
    <text evidence="2">The sequence shown here is derived from an EMBL/GenBank/DDBJ whole genome shotgun (WGS) entry which is preliminary data.</text>
</comment>
<evidence type="ECO:0000313" key="2">
    <source>
        <dbReference type="EMBL" id="GGA49806.1"/>
    </source>
</evidence>
<keyword evidence="3" id="KW-1185">Reference proteome</keyword>
<dbReference type="Pfam" id="PF13676">
    <property type="entry name" value="TIR_2"/>
    <property type="match status" value="1"/>
</dbReference>
<dbReference type="InterPro" id="IPR035897">
    <property type="entry name" value="Toll_tir_struct_dom_sf"/>
</dbReference>
<dbReference type="RefSeq" id="WP_157739610.1">
    <property type="nucleotide sequence ID" value="NZ_BMHF01000020.1"/>
</dbReference>
<evidence type="ECO:0000259" key="1">
    <source>
        <dbReference type="Pfam" id="PF13676"/>
    </source>
</evidence>
<protein>
    <recommendedName>
        <fullName evidence="1">TIR domain-containing protein</fullName>
    </recommendedName>
</protein>
<name>A0ABQ1GT06_9BACL</name>
<dbReference type="InterPro" id="IPR000157">
    <property type="entry name" value="TIR_dom"/>
</dbReference>
<dbReference type="EMBL" id="BMHF01000020">
    <property type="protein sequence ID" value="GGA49806.1"/>
    <property type="molecule type" value="Genomic_DNA"/>
</dbReference>
<organism evidence="2 3">
    <name type="scientific">Paenibacillus physcomitrellae</name>
    <dbReference type="NCBI Taxonomy" id="1619311"/>
    <lineage>
        <taxon>Bacteria</taxon>
        <taxon>Bacillati</taxon>
        <taxon>Bacillota</taxon>
        <taxon>Bacilli</taxon>
        <taxon>Bacillales</taxon>
        <taxon>Paenibacillaceae</taxon>
        <taxon>Paenibacillus</taxon>
    </lineage>
</organism>
<dbReference type="Gene3D" id="3.40.50.10140">
    <property type="entry name" value="Toll/interleukin-1 receptor homology (TIR) domain"/>
    <property type="match status" value="1"/>
</dbReference>